<keyword evidence="3" id="KW-0804">Transcription</keyword>
<organism evidence="4 5">
    <name type="scientific">Corynebacterium silvaticum</name>
    <dbReference type="NCBI Taxonomy" id="2320431"/>
    <lineage>
        <taxon>Bacteria</taxon>
        <taxon>Bacillati</taxon>
        <taxon>Actinomycetota</taxon>
        <taxon>Actinomycetes</taxon>
        <taxon>Mycobacteriales</taxon>
        <taxon>Corynebacteriaceae</taxon>
        <taxon>Corynebacterium</taxon>
    </lineage>
</organism>
<reference evidence="4 5" key="4">
    <citation type="journal article" date="2020" name="PLoS ONE">
        <title>Taxonomic classification of strain PO100/5 shows a broader geographic distribution and genetic markers of the recently described Corynebacterium silvaticum.</title>
        <authorList>
            <person name="Viana M.V.C."/>
            <person name="Profeta R."/>
            <person name="da Silva A.L."/>
            <person name="Hurtado R."/>
            <person name="Cerqueira J.C."/>
            <person name="Ribeiro B.F.S."/>
            <person name="Almeida M.O."/>
            <person name="Morais-Rodrigues F."/>
            <person name="Soares S.C."/>
            <person name="Oliveira M."/>
            <person name="Tavares L."/>
            <person name="Figueiredo H."/>
            <person name="Wattam A.R."/>
            <person name="Barh D."/>
            <person name="Ghosh P."/>
            <person name="Silva A."/>
            <person name="Azevedo V."/>
        </authorList>
    </citation>
    <scope>NUCLEOTIDE SEQUENCE [LARGE SCALE GENOMIC DNA]</scope>
    <source>
        <strain evidence="4 5">PO100/5</strain>
    </source>
</reference>
<dbReference type="InterPro" id="IPR050807">
    <property type="entry name" value="TransReg_Diox_bact_type"/>
</dbReference>
<dbReference type="GeneID" id="75007218"/>
<dbReference type="PANTHER" id="PTHR46797:SF23">
    <property type="entry name" value="HTH-TYPE TRANSCRIPTIONAL REGULATOR SUTR"/>
    <property type="match status" value="1"/>
</dbReference>
<protein>
    <submittedName>
        <fullName evidence="4">Helix-turn-helix transcriptional regulator</fullName>
    </submittedName>
</protein>
<evidence type="ECO:0000256" key="3">
    <source>
        <dbReference type="ARBA" id="ARBA00023163"/>
    </source>
</evidence>
<evidence type="ECO:0000313" key="5">
    <source>
        <dbReference type="Proteomes" id="UP000195652"/>
    </source>
</evidence>
<dbReference type="SMART" id="SM00530">
    <property type="entry name" value="HTH_XRE"/>
    <property type="match status" value="1"/>
</dbReference>
<dbReference type="InterPro" id="IPR010982">
    <property type="entry name" value="Lambda_DNA-bd_dom_sf"/>
</dbReference>
<dbReference type="Pfam" id="PF01381">
    <property type="entry name" value="HTH_3"/>
    <property type="match status" value="1"/>
</dbReference>
<reference evidence="4 5" key="1">
    <citation type="journal article" date="2014" name="BMC Vet. Res.">
        <title>First report of Corynebacterium pseudotuberculosis from caseous lymphadenitis lesions in Black Alentejano pig (Sus scrofa domesticus).</title>
        <authorList>
            <person name="Oliveira M."/>
            <person name="Barroco C."/>
            <person name="Mottola C."/>
            <person name="Santos R."/>
            <person name="Lemsaddek A."/>
            <person name="Tavares L."/>
            <person name="Semedo-Lemsaddek T."/>
        </authorList>
    </citation>
    <scope>NUCLEOTIDE SEQUENCE [LARGE SCALE GENOMIC DNA]</scope>
    <source>
        <strain evidence="4 5">PO100/5</strain>
    </source>
</reference>
<reference evidence="4 5" key="3">
    <citation type="journal article" date="2020" name="Int. J. Syst. Evol. Microbiol.">
        <title>Corynebacterium silvaticum sp. nov., a unique group of NTTB corynebacteria in wild boar and roe deer.</title>
        <authorList>
            <person name="Dangel A."/>
            <person name="Berger A."/>
            <person name="Rau J."/>
            <person name="Eisenberg T."/>
            <person name="Kampfer P."/>
            <person name="Margos G."/>
            <person name="Contzen M."/>
            <person name="Busse H.J."/>
            <person name="Konrad R."/>
            <person name="Peters M."/>
            <person name="Sting R."/>
            <person name="Sing A."/>
        </authorList>
    </citation>
    <scope>NUCLEOTIDE SEQUENCE [LARGE SCALE GENOMIC DNA]</scope>
    <source>
        <strain evidence="4 5">PO100/5</strain>
    </source>
</reference>
<evidence type="ECO:0000313" key="4">
    <source>
        <dbReference type="EMBL" id="ARU47066.1"/>
    </source>
</evidence>
<accession>A0A7Y4LK51</accession>
<evidence type="ECO:0000256" key="1">
    <source>
        <dbReference type="ARBA" id="ARBA00023015"/>
    </source>
</evidence>
<dbReference type="Gene3D" id="1.10.260.40">
    <property type="entry name" value="lambda repressor-like DNA-binding domains"/>
    <property type="match status" value="1"/>
</dbReference>
<keyword evidence="5" id="KW-1185">Reference proteome</keyword>
<dbReference type="EMBL" id="CP021417">
    <property type="protein sequence ID" value="ARU47066.1"/>
    <property type="molecule type" value="Genomic_DNA"/>
</dbReference>
<dbReference type="KEGG" id="csil:CBE74_02845"/>
<keyword evidence="2" id="KW-0238">DNA-binding</keyword>
<name>A0A7Y4LK51_9CORY</name>
<dbReference type="CDD" id="cd00093">
    <property type="entry name" value="HTH_XRE"/>
    <property type="match status" value="1"/>
</dbReference>
<reference evidence="4 5" key="2">
    <citation type="journal article" date="2020" name="Antonie Van Leeuwenhoek">
        <title>Phylogenomic characterisation of a novel corynebacterial species pathogenic to animals.</title>
        <authorList>
            <person name="Moller J."/>
            <person name="Musella L."/>
            <person name="Melnikov V."/>
            <person name="Geissdorfer W."/>
            <person name="Burkovski A."/>
            <person name="Sangal V."/>
        </authorList>
    </citation>
    <scope>NUCLEOTIDE SEQUENCE [LARGE SCALE GENOMIC DNA]</scope>
    <source>
        <strain evidence="4 5">PO100/5</strain>
    </source>
</reference>
<evidence type="ECO:0000256" key="2">
    <source>
        <dbReference type="ARBA" id="ARBA00023125"/>
    </source>
</evidence>
<sequence length="145" mass="15902">MVNGWQQWPSFGHALSVRLRTLRKMRGLSQDRLAELSDVSRNQISNLERNENSATKSADPTMSTVYRLARALHVPPAVLLPAATDIVQDICKDNAADLGVDLVWPADPEDTLAFDIQHLYGLRMGENPRFVDPSGPQAPPGDTAG</sequence>
<keyword evidence="1" id="KW-0805">Transcription regulation</keyword>
<proteinExistence type="predicted"/>
<dbReference type="OrthoDB" id="4559617at2"/>
<dbReference type="GO" id="GO:0003700">
    <property type="term" value="F:DNA-binding transcription factor activity"/>
    <property type="evidence" value="ECO:0007669"/>
    <property type="project" value="TreeGrafter"/>
</dbReference>
<dbReference type="Proteomes" id="UP000195652">
    <property type="component" value="Chromosome"/>
</dbReference>
<dbReference type="GO" id="GO:0003677">
    <property type="term" value="F:DNA binding"/>
    <property type="evidence" value="ECO:0007669"/>
    <property type="project" value="UniProtKB-KW"/>
</dbReference>
<dbReference type="GO" id="GO:0005829">
    <property type="term" value="C:cytosol"/>
    <property type="evidence" value="ECO:0007669"/>
    <property type="project" value="TreeGrafter"/>
</dbReference>
<dbReference type="InterPro" id="IPR001387">
    <property type="entry name" value="Cro/C1-type_HTH"/>
</dbReference>
<dbReference type="SUPFAM" id="SSF47413">
    <property type="entry name" value="lambda repressor-like DNA-binding domains"/>
    <property type="match status" value="1"/>
</dbReference>
<dbReference type="AlphaFoldDB" id="A0A7Y4LK51"/>
<dbReference type="PANTHER" id="PTHR46797">
    <property type="entry name" value="HTH-TYPE TRANSCRIPTIONAL REGULATOR"/>
    <property type="match status" value="1"/>
</dbReference>
<dbReference type="RefSeq" id="WP_087454837.1">
    <property type="nucleotide sequence ID" value="NZ_CP021417.2"/>
</dbReference>
<gene>
    <name evidence="4" type="ORF">CBE74_02845</name>
</gene>
<dbReference type="PROSITE" id="PS50943">
    <property type="entry name" value="HTH_CROC1"/>
    <property type="match status" value="1"/>
</dbReference>